<name>A0A6S6QR77_9HYPH</name>
<dbReference type="InterPro" id="IPR027417">
    <property type="entry name" value="P-loop_NTPase"/>
</dbReference>
<keyword evidence="10" id="KW-1185">Reference proteome</keyword>
<keyword evidence="4" id="KW-1003">Cell membrane</keyword>
<dbReference type="GO" id="GO:0015424">
    <property type="term" value="F:ABC-type amino acid transporter activity"/>
    <property type="evidence" value="ECO:0007669"/>
    <property type="project" value="InterPro"/>
</dbReference>
<reference evidence="9 10" key="1">
    <citation type="submission" date="2020-08" db="EMBL/GenBank/DDBJ databases">
        <title>Genome sequence of Rhizobiales bacterium strain IZ6.</title>
        <authorList>
            <person name="Nakai R."/>
            <person name="Naganuma T."/>
        </authorList>
    </citation>
    <scope>NUCLEOTIDE SEQUENCE [LARGE SCALE GENOMIC DNA]</scope>
    <source>
        <strain evidence="9 10">IZ6</strain>
    </source>
</reference>
<dbReference type="AlphaFoldDB" id="A0A6S6QR77"/>
<accession>A0A6S6QR77</accession>
<comment type="similarity">
    <text evidence="2">Belongs to the ABC transporter superfamily.</text>
</comment>
<evidence type="ECO:0000313" key="10">
    <source>
        <dbReference type="Proteomes" id="UP000515317"/>
    </source>
</evidence>
<dbReference type="Gene3D" id="3.40.50.300">
    <property type="entry name" value="P-loop containing nucleotide triphosphate hydrolases"/>
    <property type="match status" value="1"/>
</dbReference>
<dbReference type="KEGG" id="tso:IZ6_22940"/>
<dbReference type="InterPro" id="IPR003439">
    <property type="entry name" value="ABC_transporter-like_ATP-bd"/>
</dbReference>
<keyword evidence="5" id="KW-0547">Nucleotide-binding</keyword>
<comment type="subcellular location">
    <subcellularLocation>
        <location evidence="1">Cell membrane</location>
        <topology evidence="1">Peripheral membrane protein</topology>
    </subcellularLocation>
</comment>
<keyword evidence="7" id="KW-0472">Membrane</keyword>
<dbReference type="PANTHER" id="PTHR43166">
    <property type="entry name" value="AMINO ACID IMPORT ATP-BINDING PROTEIN"/>
    <property type="match status" value="1"/>
</dbReference>
<evidence type="ECO:0000259" key="8">
    <source>
        <dbReference type="PROSITE" id="PS50893"/>
    </source>
</evidence>
<evidence type="ECO:0000256" key="5">
    <source>
        <dbReference type="ARBA" id="ARBA00022741"/>
    </source>
</evidence>
<dbReference type="GO" id="GO:0005524">
    <property type="term" value="F:ATP binding"/>
    <property type="evidence" value="ECO:0007669"/>
    <property type="project" value="UniProtKB-KW"/>
</dbReference>
<dbReference type="GO" id="GO:0005886">
    <property type="term" value="C:plasma membrane"/>
    <property type="evidence" value="ECO:0007669"/>
    <property type="project" value="UniProtKB-SubCell"/>
</dbReference>
<dbReference type="GO" id="GO:0016887">
    <property type="term" value="F:ATP hydrolysis activity"/>
    <property type="evidence" value="ECO:0007669"/>
    <property type="project" value="InterPro"/>
</dbReference>
<dbReference type="FunFam" id="3.40.50.300:FF:000020">
    <property type="entry name" value="Amino acid ABC transporter ATP-binding component"/>
    <property type="match status" value="1"/>
</dbReference>
<dbReference type="Pfam" id="PF00005">
    <property type="entry name" value="ABC_tran"/>
    <property type="match status" value="1"/>
</dbReference>
<keyword evidence="6 9" id="KW-0067">ATP-binding</keyword>
<dbReference type="PIRSF" id="PIRSF039085">
    <property type="entry name" value="ABC_ATPase_HisP"/>
    <property type="match status" value="1"/>
</dbReference>
<organism evidence="9 10">
    <name type="scientific">Terrihabitans soli</name>
    <dbReference type="NCBI Taxonomy" id="708113"/>
    <lineage>
        <taxon>Bacteria</taxon>
        <taxon>Pseudomonadati</taxon>
        <taxon>Pseudomonadota</taxon>
        <taxon>Alphaproteobacteria</taxon>
        <taxon>Hyphomicrobiales</taxon>
        <taxon>Terrihabitans</taxon>
    </lineage>
</organism>
<feature type="domain" description="ABC transporter" evidence="8">
    <location>
        <begin position="11"/>
        <end position="256"/>
    </location>
</feature>
<dbReference type="InterPro" id="IPR017871">
    <property type="entry name" value="ABC_transporter-like_CS"/>
</dbReference>
<dbReference type="Proteomes" id="UP000515317">
    <property type="component" value="Chromosome"/>
</dbReference>
<protein>
    <submittedName>
        <fullName evidence="9">ABC transporter ATP-binding protein</fullName>
    </submittedName>
</protein>
<evidence type="ECO:0000313" key="9">
    <source>
        <dbReference type="EMBL" id="BCJ91559.1"/>
    </source>
</evidence>
<dbReference type="InterPro" id="IPR050086">
    <property type="entry name" value="MetN_ABC_transporter-like"/>
</dbReference>
<dbReference type="SUPFAM" id="SSF52540">
    <property type="entry name" value="P-loop containing nucleoside triphosphate hydrolases"/>
    <property type="match status" value="1"/>
</dbReference>
<dbReference type="InterPro" id="IPR003593">
    <property type="entry name" value="AAA+_ATPase"/>
</dbReference>
<dbReference type="SMART" id="SM00382">
    <property type="entry name" value="AAA"/>
    <property type="match status" value="1"/>
</dbReference>
<dbReference type="RefSeq" id="WP_222875200.1">
    <property type="nucleotide sequence ID" value="NZ_AP023361.1"/>
</dbReference>
<evidence type="ECO:0000256" key="7">
    <source>
        <dbReference type="ARBA" id="ARBA00023136"/>
    </source>
</evidence>
<sequence length="270" mass="29779">MPDPAAASPALEAKGITKRYGALEVLKGIDIEARTGDVISIIGTSGSGKSTLLRCLNLLETPDEGRITLHGEEIRMRRQRNGTLCAADARQISRLRANLGFVFQNFNLWPHMTVMQNIIEAPMQVLGLSYAEAVLRAEKLLAKVGIGDKAQSYPMMLSGGQQQRAAIARTLAMEPKIILFDEPTSSLDPEMVGEVLGVIQALAQEGRTMLLVTHEMRFARNVSTRTIFLHAGRIEEQGTPQQVFDNPQSPRCKQFMATQREDNNREPVPT</sequence>
<evidence type="ECO:0000256" key="1">
    <source>
        <dbReference type="ARBA" id="ARBA00004202"/>
    </source>
</evidence>
<evidence type="ECO:0000256" key="4">
    <source>
        <dbReference type="ARBA" id="ARBA00022475"/>
    </source>
</evidence>
<gene>
    <name evidence="9" type="ORF">IZ6_22940</name>
</gene>
<evidence type="ECO:0000256" key="3">
    <source>
        <dbReference type="ARBA" id="ARBA00022448"/>
    </source>
</evidence>
<dbReference type="CDD" id="cd03262">
    <property type="entry name" value="ABC_HisP_GlnQ"/>
    <property type="match status" value="1"/>
</dbReference>
<dbReference type="PANTHER" id="PTHR43166:SF35">
    <property type="entry name" value="L-CYSTINE IMPORT ATP-BINDING PROTEIN TCYN"/>
    <property type="match status" value="1"/>
</dbReference>
<keyword evidence="3" id="KW-0813">Transport</keyword>
<dbReference type="PROSITE" id="PS50893">
    <property type="entry name" value="ABC_TRANSPORTER_2"/>
    <property type="match status" value="1"/>
</dbReference>
<proteinExistence type="inferred from homology"/>
<evidence type="ECO:0000256" key="6">
    <source>
        <dbReference type="ARBA" id="ARBA00022840"/>
    </source>
</evidence>
<dbReference type="PROSITE" id="PS00211">
    <property type="entry name" value="ABC_TRANSPORTER_1"/>
    <property type="match status" value="1"/>
</dbReference>
<dbReference type="InterPro" id="IPR030679">
    <property type="entry name" value="ABC_ATPase_HisP-typ"/>
</dbReference>
<dbReference type="EMBL" id="AP023361">
    <property type="protein sequence ID" value="BCJ91559.1"/>
    <property type="molecule type" value="Genomic_DNA"/>
</dbReference>
<evidence type="ECO:0000256" key="2">
    <source>
        <dbReference type="ARBA" id="ARBA00005417"/>
    </source>
</evidence>